<accession>A0A5N5QCZ3</accession>
<dbReference type="SUPFAM" id="SSF50370">
    <property type="entry name" value="Ricin B-like lectins"/>
    <property type="match status" value="1"/>
</dbReference>
<dbReference type="AlphaFoldDB" id="A0A5N5QCZ3"/>
<organism evidence="1 2">
    <name type="scientific">Ceratobasidium theobromae</name>
    <dbReference type="NCBI Taxonomy" id="1582974"/>
    <lineage>
        <taxon>Eukaryota</taxon>
        <taxon>Fungi</taxon>
        <taxon>Dikarya</taxon>
        <taxon>Basidiomycota</taxon>
        <taxon>Agaricomycotina</taxon>
        <taxon>Agaricomycetes</taxon>
        <taxon>Cantharellales</taxon>
        <taxon>Ceratobasidiaceae</taxon>
        <taxon>Ceratobasidium</taxon>
    </lineage>
</organism>
<dbReference type="EMBL" id="SSOP01000287">
    <property type="protein sequence ID" value="KAB5589316.1"/>
    <property type="molecule type" value="Genomic_DNA"/>
</dbReference>
<name>A0A5N5QCZ3_9AGAM</name>
<gene>
    <name evidence="1" type="ORF">CTheo_7238</name>
</gene>
<evidence type="ECO:0000313" key="1">
    <source>
        <dbReference type="EMBL" id="KAB5589316.1"/>
    </source>
</evidence>
<dbReference type="Gene3D" id="2.80.10.50">
    <property type="match status" value="1"/>
</dbReference>
<reference evidence="1 2" key="1">
    <citation type="journal article" date="2019" name="Fungal Biol. Biotechnol.">
        <title>Draft genome sequence of fastidious pathogen Ceratobasidium theobromae, which causes vascular-streak dieback in Theobroma cacao.</title>
        <authorList>
            <person name="Ali S.S."/>
            <person name="Asman A."/>
            <person name="Shao J."/>
            <person name="Firmansyah A.P."/>
            <person name="Susilo A.W."/>
            <person name="Rosmana A."/>
            <person name="McMahon P."/>
            <person name="Junaid M."/>
            <person name="Guest D."/>
            <person name="Kheng T.Y."/>
            <person name="Meinhardt L.W."/>
            <person name="Bailey B.A."/>
        </authorList>
    </citation>
    <scope>NUCLEOTIDE SEQUENCE [LARGE SCALE GENOMIC DNA]</scope>
    <source>
        <strain evidence="1 2">CT2</strain>
    </source>
</reference>
<dbReference type="Proteomes" id="UP000383932">
    <property type="component" value="Unassembled WGS sequence"/>
</dbReference>
<sequence length="160" mass="18138">MSHAIFRSHLPPVPFATLATHPCKMFPVYRPCSLSQSDRQLLTMTDNTSFCIWGPTDNPGEQQWIFERRGSDKVVLRNLKFNKYAGVDGTLEPSAPVAPTIQPIELTMELLDDDQYRLWVETTNGKLFLDSYSDIGATLPPRLAWVSENMASKPWKLNPI</sequence>
<evidence type="ECO:0008006" key="3">
    <source>
        <dbReference type="Google" id="ProtNLM"/>
    </source>
</evidence>
<comment type="caution">
    <text evidence="1">The sequence shown here is derived from an EMBL/GenBank/DDBJ whole genome shotgun (WGS) entry which is preliminary data.</text>
</comment>
<protein>
    <recommendedName>
        <fullName evidence="3">Ricin B lectin domain-containing protein</fullName>
    </recommendedName>
</protein>
<dbReference type="OrthoDB" id="3141294at2759"/>
<keyword evidence="2" id="KW-1185">Reference proteome</keyword>
<evidence type="ECO:0000313" key="2">
    <source>
        <dbReference type="Proteomes" id="UP000383932"/>
    </source>
</evidence>
<proteinExistence type="predicted"/>
<dbReference type="InterPro" id="IPR035992">
    <property type="entry name" value="Ricin_B-like_lectins"/>
</dbReference>